<gene>
    <name evidence="2" type="ORF">C1A40_00135</name>
</gene>
<dbReference type="KEGG" id="taj:C1A40_00135"/>
<dbReference type="PANTHER" id="PTHR46401">
    <property type="entry name" value="GLYCOSYLTRANSFERASE WBBK-RELATED"/>
    <property type="match status" value="1"/>
</dbReference>
<dbReference type="EMBL" id="CP025938">
    <property type="protein sequence ID" value="AUS03988.1"/>
    <property type="molecule type" value="Genomic_DNA"/>
</dbReference>
<name>A0A2I7SDL4_9FLAO</name>
<proteinExistence type="predicted"/>
<dbReference type="GO" id="GO:0016757">
    <property type="term" value="F:glycosyltransferase activity"/>
    <property type="evidence" value="ECO:0007669"/>
    <property type="project" value="TreeGrafter"/>
</dbReference>
<accession>A0A2I7SDL4</accession>
<keyword evidence="3" id="KW-1185">Reference proteome</keyword>
<dbReference type="Pfam" id="PF13692">
    <property type="entry name" value="Glyco_trans_1_4"/>
    <property type="match status" value="1"/>
</dbReference>
<protein>
    <submittedName>
        <fullName evidence="2">Group 1 glycosyl transferase</fullName>
    </submittedName>
</protein>
<dbReference type="Proteomes" id="UP000236592">
    <property type="component" value="Chromosome"/>
</dbReference>
<sequence length="405" mass="46810">MLKKIKHQLRLKKLKNKLKSKALFFNYNKLPKTGSSILIIDGNIPEYNKDSGSRRLLELMKMLLDDGYKVFLMADLKEYKYTSEYISYYQDLGVHVYEPRLDNQGDLITKTMFVHLLAPHLDVVWLHRPETFNKYFKLVKQVNNKVKLIYDMVDFHYLRNMREYELNSDTKLKVKAEKYLNIELENCENADKIVVISDNDKVVLSEYFQDVSKMVILGNVHDFLKHEEEGIPFNKRSDLLFVGGFAHKPNTDAVLWLKKEIMPLVWSEIPDLKINIIGGRPPQDILDLNDEYFKVLGFVEDVSKYFNSAKLFVAPLRFGAGVKGKIGQSFEFGLPVVTTEIGAEGFDFSPFESKMVGNSAENIASCIINMVSNEELWTNVKQQSEHFIAPYSLKTIHKQLVKVLS</sequence>
<dbReference type="SUPFAM" id="SSF53756">
    <property type="entry name" value="UDP-Glycosyltransferase/glycogen phosphorylase"/>
    <property type="match status" value="1"/>
</dbReference>
<keyword evidence="1 2" id="KW-0808">Transferase</keyword>
<dbReference type="Gene3D" id="3.40.50.2000">
    <property type="entry name" value="Glycogen Phosphorylase B"/>
    <property type="match status" value="2"/>
</dbReference>
<reference evidence="3" key="1">
    <citation type="submission" date="2018-01" db="EMBL/GenBank/DDBJ databases">
        <title>Complete genome of Tamlana sp. UJ94.</title>
        <authorList>
            <person name="Jung J."/>
            <person name="Chung D."/>
            <person name="Bae S.S."/>
            <person name="Baek K."/>
        </authorList>
    </citation>
    <scope>NUCLEOTIDE SEQUENCE [LARGE SCALE GENOMIC DNA]</scope>
    <source>
        <strain evidence="3">UJ94</strain>
    </source>
</reference>
<dbReference type="RefSeq" id="WP_102994112.1">
    <property type="nucleotide sequence ID" value="NZ_CP025938.1"/>
</dbReference>
<dbReference type="PANTHER" id="PTHR46401:SF2">
    <property type="entry name" value="GLYCOSYLTRANSFERASE WBBK-RELATED"/>
    <property type="match status" value="1"/>
</dbReference>
<dbReference type="OrthoDB" id="9807209at2"/>
<organism evidence="2 3">
    <name type="scientific">Pseudotamlana carrageenivorans</name>
    <dbReference type="NCBI Taxonomy" id="2069432"/>
    <lineage>
        <taxon>Bacteria</taxon>
        <taxon>Pseudomonadati</taxon>
        <taxon>Bacteroidota</taxon>
        <taxon>Flavobacteriia</taxon>
        <taxon>Flavobacteriales</taxon>
        <taxon>Flavobacteriaceae</taxon>
        <taxon>Pseudotamlana</taxon>
    </lineage>
</organism>
<evidence type="ECO:0000256" key="1">
    <source>
        <dbReference type="ARBA" id="ARBA00022679"/>
    </source>
</evidence>
<dbReference type="CDD" id="cd03801">
    <property type="entry name" value="GT4_PimA-like"/>
    <property type="match status" value="1"/>
</dbReference>
<evidence type="ECO:0000313" key="2">
    <source>
        <dbReference type="EMBL" id="AUS03988.1"/>
    </source>
</evidence>
<evidence type="ECO:0000313" key="3">
    <source>
        <dbReference type="Proteomes" id="UP000236592"/>
    </source>
</evidence>
<dbReference type="AlphaFoldDB" id="A0A2I7SDL4"/>
<dbReference type="GO" id="GO:0009103">
    <property type="term" value="P:lipopolysaccharide biosynthetic process"/>
    <property type="evidence" value="ECO:0007669"/>
    <property type="project" value="TreeGrafter"/>
</dbReference>